<dbReference type="EMBL" id="SMFZ01000002">
    <property type="protein sequence ID" value="TCK21367.1"/>
    <property type="molecule type" value="Genomic_DNA"/>
</dbReference>
<feature type="compositionally biased region" description="Pro residues" evidence="2">
    <location>
        <begin position="1"/>
        <end position="10"/>
    </location>
</feature>
<feature type="region of interest" description="Disordered" evidence="2">
    <location>
        <begin position="213"/>
        <end position="236"/>
    </location>
</feature>
<reference evidence="3 4" key="1">
    <citation type="submission" date="2019-03" db="EMBL/GenBank/DDBJ databases">
        <title>Sequencing the genomes of 1000 actinobacteria strains.</title>
        <authorList>
            <person name="Klenk H.-P."/>
        </authorList>
    </citation>
    <scope>NUCLEOTIDE SEQUENCE [LARGE SCALE GENOMIC DNA]</scope>
    <source>
        <strain evidence="3 4">DSM 44969</strain>
    </source>
</reference>
<proteinExistence type="predicted"/>
<dbReference type="AlphaFoldDB" id="A0A4R1HGS3"/>
<dbReference type="Proteomes" id="UP000295560">
    <property type="component" value="Unassembled WGS sequence"/>
</dbReference>
<organism evidence="3 4">
    <name type="scientific">Pseudonocardia endophytica</name>
    <dbReference type="NCBI Taxonomy" id="401976"/>
    <lineage>
        <taxon>Bacteria</taxon>
        <taxon>Bacillati</taxon>
        <taxon>Actinomycetota</taxon>
        <taxon>Actinomycetes</taxon>
        <taxon>Pseudonocardiales</taxon>
        <taxon>Pseudonocardiaceae</taxon>
        <taxon>Pseudonocardia</taxon>
    </lineage>
</organism>
<sequence length="270" mass="30123">MNDLIPPPNDLNPEEDGHPQRPSSWNPQAWFRQLPDHREFLEQLPNPISREGVTDFFGEAHVDASTAVHAFLASMVWGYGPVGYGAYRTKRVLGLNLDAGERLRRVVAVARDDGPIPAFRVIARNRLTYLGPAFGTKFLYFATRANRAAHGDRTAPVLDQVVRRWFLLHADVRLDGTWSVANYERYVGLLEHWGDELGISSDHVEEIVFERQVARNSGRTTPPQSPTGVEDDAGDGDPLEALRVVIAQKRARLDEATEHLDALAEILGSS</sequence>
<protein>
    <submittedName>
        <fullName evidence="3">Uncharacterized protein</fullName>
    </submittedName>
</protein>
<dbReference type="OrthoDB" id="4077754at2"/>
<dbReference type="InterPro" id="IPR048868">
    <property type="entry name" value="OGG-like_put"/>
</dbReference>
<dbReference type="RefSeq" id="WP_132430122.1">
    <property type="nucleotide sequence ID" value="NZ_SMFZ01000002.1"/>
</dbReference>
<name>A0A4R1HGS3_PSEEN</name>
<keyword evidence="1" id="KW-0175">Coiled coil</keyword>
<feature type="coiled-coil region" evidence="1">
    <location>
        <begin position="239"/>
        <end position="266"/>
    </location>
</feature>
<keyword evidence="4" id="KW-1185">Reference proteome</keyword>
<evidence type="ECO:0000256" key="1">
    <source>
        <dbReference type="SAM" id="Coils"/>
    </source>
</evidence>
<accession>A0A4R1HGS3</accession>
<evidence type="ECO:0000313" key="3">
    <source>
        <dbReference type="EMBL" id="TCK21367.1"/>
    </source>
</evidence>
<comment type="caution">
    <text evidence="3">The sequence shown here is derived from an EMBL/GenBank/DDBJ whole genome shotgun (WGS) entry which is preliminary data.</text>
</comment>
<dbReference type="Pfam" id="PF21790">
    <property type="entry name" value="OGG"/>
    <property type="match status" value="1"/>
</dbReference>
<feature type="region of interest" description="Disordered" evidence="2">
    <location>
        <begin position="1"/>
        <end position="27"/>
    </location>
</feature>
<evidence type="ECO:0000313" key="4">
    <source>
        <dbReference type="Proteomes" id="UP000295560"/>
    </source>
</evidence>
<gene>
    <name evidence="3" type="ORF">EV378_5349</name>
</gene>
<evidence type="ECO:0000256" key="2">
    <source>
        <dbReference type="SAM" id="MobiDB-lite"/>
    </source>
</evidence>